<dbReference type="FunFam" id="3.30.1370.10:FF:000012">
    <property type="entry name" value="Mex-3 RNA-binding family member D"/>
    <property type="match status" value="1"/>
</dbReference>
<evidence type="ECO:0000256" key="2">
    <source>
        <dbReference type="ARBA" id="ARBA00004496"/>
    </source>
</evidence>
<keyword evidence="5 10" id="KW-0863">Zinc-finger</keyword>
<dbReference type="PANTHER" id="PTHR23285:SF7">
    <property type="entry name" value="LD09246P1"/>
    <property type="match status" value="1"/>
</dbReference>
<name>A0A1B0BXG7_9MUSC</name>
<dbReference type="InterPro" id="IPR036612">
    <property type="entry name" value="KH_dom_type_1_sf"/>
</dbReference>
<protein>
    <recommendedName>
        <fullName evidence="12">RING-type domain-containing protein</fullName>
    </recommendedName>
</protein>
<keyword evidence="14" id="KW-1185">Reference proteome</keyword>
<feature type="domain" description="RING-type" evidence="12">
    <location>
        <begin position="899"/>
        <end position="938"/>
    </location>
</feature>
<dbReference type="GO" id="GO:0003723">
    <property type="term" value="F:RNA binding"/>
    <property type="evidence" value="ECO:0007669"/>
    <property type="project" value="UniProtKB-UniRule"/>
</dbReference>
<evidence type="ECO:0000256" key="9">
    <source>
        <dbReference type="PROSITE-ProRule" id="PRU00117"/>
    </source>
</evidence>
<dbReference type="InterPro" id="IPR047227">
    <property type="entry name" value="MEX3"/>
</dbReference>
<dbReference type="PROSITE" id="PS50084">
    <property type="entry name" value="KH_TYPE_1"/>
    <property type="match status" value="2"/>
</dbReference>
<dbReference type="PANTHER" id="PTHR23285">
    <property type="entry name" value="RING FINGER AND KH DOMAIN CONTAINING PROTEIN 1"/>
    <property type="match status" value="1"/>
</dbReference>
<reference evidence="14" key="1">
    <citation type="submission" date="2015-01" db="EMBL/GenBank/DDBJ databases">
        <authorList>
            <person name="Aksoy S."/>
            <person name="Warren W."/>
            <person name="Wilson R.K."/>
        </authorList>
    </citation>
    <scope>NUCLEOTIDE SEQUENCE [LARGE SCALE GENOMIC DNA]</scope>
    <source>
        <strain evidence="14">IAEA</strain>
    </source>
</reference>
<keyword evidence="7 9" id="KW-0694">RNA-binding</keyword>
<keyword evidence="5 10" id="KW-0479">Metal-binding</keyword>
<dbReference type="Pfam" id="PF00013">
    <property type="entry name" value="KH_1"/>
    <property type="match status" value="2"/>
</dbReference>
<organism evidence="13 14">
    <name type="scientific">Glossina palpalis gambiensis</name>
    <dbReference type="NCBI Taxonomy" id="67801"/>
    <lineage>
        <taxon>Eukaryota</taxon>
        <taxon>Metazoa</taxon>
        <taxon>Ecdysozoa</taxon>
        <taxon>Arthropoda</taxon>
        <taxon>Hexapoda</taxon>
        <taxon>Insecta</taxon>
        <taxon>Pterygota</taxon>
        <taxon>Neoptera</taxon>
        <taxon>Endopterygota</taxon>
        <taxon>Diptera</taxon>
        <taxon>Brachycera</taxon>
        <taxon>Muscomorpha</taxon>
        <taxon>Hippoboscoidea</taxon>
        <taxon>Glossinidae</taxon>
        <taxon>Glossina</taxon>
    </lineage>
</organism>
<keyword evidence="6" id="KW-0862">Zinc</keyword>
<dbReference type="CDD" id="cd16518">
    <property type="entry name" value="RING-HC_MEX3"/>
    <property type="match status" value="1"/>
</dbReference>
<feature type="compositionally biased region" description="Low complexity" evidence="11">
    <location>
        <begin position="60"/>
        <end position="79"/>
    </location>
</feature>
<dbReference type="Gene3D" id="3.30.40.10">
    <property type="entry name" value="Zinc/RING finger domain, C3HC4 (zinc finger)"/>
    <property type="match status" value="1"/>
</dbReference>
<dbReference type="Pfam" id="PF13920">
    <property type="entry name" value="zf-C3HC4_3"/>
    <property type="match status" value="1"/>
</dbReference>
<keyword evidence="4" id="KW-0677">Repeat</keyword>
<dbReference type="SUPFAM" id="SSF54791">
    <property type="entry name" value="Eukaryotic type KH-domain (KH-domain type I)"/>
    <property type="match status" value="2"/>
</dbReference>
<dbReference type="Gene3D" id="3.30.1370.10">
    <property type="entry name" value="K Homology domain, type 1"/>
    <property type="match status" value="2"/>
</dbReference>
<evidence type="ECO:0000313" key="14">
    <source>
        <dbReference type="Proteomes" id="UP000092460"/>
    </source>
</evidence>
<dbReference type="InterPro" id="IPR047226">
    <property type="entry name" value="KH-I_MEX3_rpt2"/>
</dbReference>
<feature type="region of interest" description="Disordered" evidence="11">
    <location>
        <begin position="60"/>
        <end position="91"/>
    </location>
</feature>
<dbReference type="InterPro" id="IPR013083">
    <property type="entry name" value="Znf_RING/FYVE/PHD"/>
</dbReference>
<evidence type="ECO:0000256" key="8">
    <source>
        <dbReference type="ARBA" id="ARBA00023242"/>
    </source>
</evidence>
<comment type="subcellular location">
    <subcellularLocation>
        <location evidence="2">Cytoplasm</location>
    </subcellularLocation>
    <subcellularLocation>
        <location evidence="1">Nucleus</location>
    </subcellularLocation>
</comment>
<dbReference type="EnsemblMetazoa" id="GPPI043462-RA">
    <property type="protein sequence ID" value="GPPI043462-PA"/>
    <property type="gene ID" value="GPPI043462"/>
</dbReference>
<evidence type="ECO:0000256" key="10">
    <source>
        <dbReference type="PROSITE-ProRule" id="PRU00175"/>
    </source>
</evidence>
<dbReference type="GO" id="GO:0005634">
    <property type="term" value="C:nucleus"/>
    <property type="evidence" value="ECO:0007669"/>
    <property type="project" value="UniProtKB-SubCell"/>
</dbReference>
<evidence type="ECO:0000259" key="12">
    <source>
        <dbReference type="PROSITE" id="PS50089"/>
    </source>
</evidence>
<dbReference type="InterPro" id="IPR004088">
    <property type="entry name" value="KH_dom_type_1"/>
</dbReference>
<dbReference type="SMART" id="SM00184">
    <property type="entry name" value="RING"/>
    <property type="match status" value="1"/>
</dbReference>
<keyword evidence="3" id="KW-0963">Cytoplasm</keyword>
<dbReference type="Proteomes" id="UP000092460">
    <property type="component" value="Unassembled WGS sequence"/>
</dbReference>
<dbReference type="SUPFAM" id="SSF57850">
    <property type="entry name" value="RING/U-box"/>
    <property type="match status" value="1"/>
</dbReference>
<keyword evidence="8" id="KW-0539">Nucleus</keyword>
<evidence type="ECO:0000256" key="6">
    <source>
        <dbReference type="ARBA" id="ARBA00022833"/>
    </source>
</evidence>
<dbReference type="GO" id="GO:0008270">
    <property type="term" value="F:zinc ion binding"/>
    <property type="evidence" value="ECO:0007669"/>
    <property type="project" value="UniProtKB-KW"/>
</dbReference>
<proteinExistence type="predicted"/>
<evidence type="ECO:0000256" key="5">
    <source>
        <dbReference type="ARBA" id="ARBA00022771"/>
    </source>
</evidence>
<evidence type="ECO:0000256" key="4">
    <source>
        <dbReference type="ARBA" id="ARBA00022737"/>
    </source>
</evidence>
<sequence>MGIMSSIKTATILTNTAVTSEICSPSNVFTPTIAAKVSSTSTCATSFCFENAIILSGSSGCSSLSNSPTSSTSTTGSIPSPTPANKTLHDSFSSTAVNGEYEEQVLKCVPQNSLLAKFKLSEDNAIKKENGILNEQSQLLDDFSADFSVHHNSRQHHVQQFQSQYQQQHMVHHSMQSLNTDDARTLQLAVELSMMGLNDQMIVQNSQLQQLRFQATENQFPQYNSAYQMNTLSKTLLPTRNTTVLTNSKYTGNQSSSGHFNTPNYLNPSTCLTISEERAKKSQNMTECVPVPSSEHVAEIVGRQGCKIKALRAKTNTYIKTPVRNEEPVFVVTGRKEDVAKAKREILSAAEHFTLIRATRRAGDGNGAYNGMAGVGCIPKNSLSAGNGIQGQVTIQVRVPYRVVGLVVGPKGNTIKHIQHETQTYIVTPSRDKEPIFEVTGLPDNVQAARKHIEAHIATRTGGENVGNSNRSALFMQGHMATSSAIHTSIPAPITSLATALSLSHSTTPHQFHLAIGQEDNKDMPKIVNSSINQESIPGKASLQSVSMFTTPSSQHTVGSTVHDELSLPNMLTSPLPILQIVPKINALIPSATTSVETMSMESTPHRNNDKSLQAIHTIDKIVNDDIHVELLSTIYKTGIESAFESLQQSVGEVVSQLHGVETNSKKTPVKNLTSLSSSSGRLTEFPLTHSTEIDIKPSVASSSHPINQIHLNGMMNFHMTTNKGDYSNHIIKASSGFESDLDQQTPNIQQLASFMTNGGPVRNVSSNAILRNLKSNINEISNGANSVSALTRSCSSASSASASSSKSLSQSNNNTTSTAAFWKRVSLGDSTEIDEGIGESPNIWKLPKKLAVVTSSYCPASISPTDQEYLNYNHFRNKPIIIHGPMEHNGKTKIKRDCCICHEKEMVAALIPCGHKMFCVDCANNICSGKEPTCPFCCMRVYQAVKILN</sequence>
<dbReference type="GO" id="GO:0005737">
    <property type="term" value="C:cytoplasm"/>
    <property type="evidence" value="ECO:0007669"/>
    <property type="project" value="UniProtKB-SubCell"/>
</dbReference>
<dbReference type="PROSITE" id="PS50089">
    <property type="entry name" value="ZF_RING_2"/>
    <property type="match status" value="1"/>
</dbReference>
<evidence type="ECO:0000256" key="11">
    <source>
        <dbReference type="SAM" id="MobiDB-lite"/>
    </source>
</evidence>
<dbReference type="InterPro" id="IPR004087">
    <property type="entry name" value="KH_dom"/>
</dbReference>
<dbReference type="CDD" id="cd22424">
    <property type="entry name" value="KH-I_MEX3_rpt2"/>
    <property type="match status" value="1"/>
</dbReference>
<dbReference type="STRING" id="67801.A0A1B0BXG7"/>
<dbReference type="CDD" id="cd22423">
    <property type="entry name" value="KH-I_MEX3_rpt1"/>
    <property type="match status" value="1"/>
</dbReference>
<dbReference type="GO" id="GO:0010468">
    <property type="term" value="P:regulation of gene expression"/>
    <property type="evidence" value="ECO:0007669"/>
    <property type="project" value="UniProtKB-ARBA"/>
</dbReference>
<dbReference type="InterPro" id="IPR001841">
    <property type="entry name" value="Znf_RING"/>
</dbReference>
<dbReference type="VEuPathDB" id="VectorBase:GPPI043462"/>
<dbReference type="EMBL" id="JXJN01022222">
    <property type="status" value="NOT_ANNOTATED_CDS"/>
    <property type="molecule type" value="Genomic_DNA"/>
</dbReference>
<accession>A0A1B0BXG7</accession>
<evidence type="ECO:0000313" key="13">
    <source>
        <dbReference type="EnsemblMetazoa" id="GPPI043462-PA"/>
    </source>
</evidence>
<dbReference type="SMART" id="SM00322">
    <property type="entry name" value="KH"/>
    <property type="match status" value="2"/>
</dbReference>
<evidence type="ECO:0000256" key="7">
    <source>
        <dbReference type="ARBA" id="ARBA00022884"/>
    </source>
</evidence>
<dbReference type="AlphaFoldDB" id="A0A1B0BXG7"/>
<reference evidence="13" key="2">
    <citation type="submission" date="2020-05" db="UniProtKB">
        <authorList>
            <consortium name="EnsemblMetazoa"/>
        </authorList>
    </citation>
    <scope>IDENTIFICATION</scope>
    <source>
        <strain evidence="13">IAEA</strain>
    </source>
</reference>
<evidence type="ECO:0000256" key="1">
    <source>
        <dbReference type="ARBA" id="ARBA00004123"/>
    </source>
</evidence>
<evidence type="ECO:0000256" key="3">
    <source>
        <dbReference type="ARBA" id="ARBA00022490"/>
    </source>
</evidence>
<dbReference type="InterPro" id="IPR047228">
    <property type="entry name" value="KH-I_MEX3_rpt1"/>
</dbReference>